<reference evidence="1 2" key="1">
    <citation type="submission" date="2024-05" db="EMBL/GenBank/DDBJ databases">
        <title>Genome sequencing and assembly of Indian major carp, Cirrhinus mrigala (Hamilton, 1822).</title>
        <authorList>
            <person name="Mohindra V."/>
            <person name="Chowdhury L.M."/>
            <person name="Lal K."/>
            <person name="Jena J.K."/>
        </authorList>
    </citation>
    <scope>NUCLEOTIDE SEQUENCE [LARGE SCALE GENOMIC DNA]</scope>
    <source>
        <strain evidence="1">CM1030</strain>
        <tissue evidence="1">Blood</tissue>
    </source>
</reference>
<dbReference type="AlphaFoldDB" id="A0ABD0QTN9"/>
<sequence>MDEGLAGRQRQYEGLIHNLSKELNFCKIANQELNIKLREMCGPVNHAGEQSK</sequence>
<feature type="non-terminal residue" evidence="1">
    <location>
        <position position="52"/>
    </location>
</feature>
<accession>A0ABD0QTN9</accession>
<dbReference type="Proteomes" id="UP001529510">
    <property type="component" value="Unassembled WGS sequence"/>
</dbReference>
<protein>
    <submittedName>
        <fullName evidence="1">Uncharacterized protein</fullName>
    </submittedName>
</protein>
<comment type="caution">
    <text evidence="1">The sequence shown here is derived from an EMBL/GenBank/DDBJ whole genome shotgun (WGS) entry which is preliminary data.</text>
</comment>
<proteinExistence type="predicted"/>
<name>A0ABD0QTN9_CIRMR</name>
<keyword evidence="2" id="KW-1185">Reference proteome</keyword>
<organism evidence="1 2">
    <name type="scientific">Cirrhinus mrigala</name>
    <name type="common">Mrigala</name>
    <dbReference type="NCBI Taxonomy" id="683832"/>
    <lineage>
        <taxon>Eukaryota</taxon>
        <taxon>Metazoa</taxon>
        <taxon>Chordata</taxon>
        <taxon>Craniata</taxon>
        <taxon>Vertebrata</taxon>
        <taxon>Euteleostomi</taxon>
        <taxon>Actinopterygii</taxon>
        <taxon>Neopterygii</taxon>
        <taxon>Teleostei</taxon>
        <taxon>Ostariophysi</taxon>
        <taxon>Cypriniformes</taxon>
        <taxon>Cyprinidae</taxon>
        <taxon>Labeoninae</taxon>
        <taxon>Labeonini</taxon>
        <taxon>Cirrhinus</taxon>
    </lineage>
</organism>
<evidence type="ECO:0000313" key="2">
    <source>
        <dbReference type="Proteomes" id="UP001529510"/>
    </source>
</evidence>
<evidence type="ECO:0000313" key="1">
    <source>
        <dbReference type="EMBL" id="KAL0189557.1"/>
    </source>
</evidence>
<gene>
    <name evidence="1" type="ORF">M9458_016656</name>
</gene>
<dbReference type="EMBL" id="JAMKFB020000007">
    <property type="protein sequence ID" value="KAL0189557.1"/>
    <property type="molecule type" value="Genomic_DNA"/>
</dbReference>